<reference evidence="2 3" key="1">
    <citation type="submission" date="2023-02" db="EMBL/GenBank/DDBJ databases">
        <title>LHISI_Scaffold_Assembly.</title>
        <authorList>
            <person name="Stuart O.P."/>
            <person name="Cleave R."/>
            <person name="Magrath M.J.L."/>
            <person name="Mikheyev A.S."/>
        </authorList>
    </citation>
    <scope>NUCLEOTIDE SEQUENCE [LARGE SCALE GENOMIC DNA]</scope>
    <source>
        <strain evidence="2">Daus_M_001</strain>
        <tissue evidence="2">Leg muscle</tissue>
    </source>
</reference>
<gene>
    <name evidence="2" type="ORF">PR048_024775</name>
</gene>
<keyword evidence="1" id="KW-0812">Transmembrane</keyword>
<evidence type="ECO:0000256" key="1">
    <source>
        <dbReference type="SAM" id="Phobius"/>
    </source>
</evidence>
<keyword evidence="1" id="KW-0472">Membrane</keyword>
<keyword evidence="1" id="KW-1133">Transmembrane helix</keyword>
<evidence type="ECO:0000313" key="3">
    <source>
        <dbReference type="Proteomes" id="UP001159363"/>
    </source>
</evidence>
<protein>
    <submittedName>
        <fullName evidence="2">Uncharacterized protein</fullName>
    </submittedName>
</protein>
<dbReference type="Proteomes" id="UP001159363">
    <property type="component" value="Chromosome 9"/>
</dbReference>
<name>A0ABQ9GPK4_9NEOP</name>
<accession>A0ABQ9GPK4</accession>
<feature type="transmembrane region" description="Helical" evidence="1">
    <location>
        <begin position="515"/>
        <end position="538"/>
    </location>
</feature>
<evidence type="ECO:0000313" key="2">
    <source>
        <dbReference type="EMBL" id="KAJ8873937.1"/>
    </source>
</evidence>
<organism evidence="2 3">
    <name type="scientific">Dryococelus australis</name>
    <dbReference type="NCBI Taxonomy" id="614101"/>
    <lineage>
        <taxon>Eukaryota</taxon>
        <taxon>Metazoa</taxon>
        <taxon>Ecdysozoa</taxon>
        <taxon>Arthropoda</taxon>
        <taxon>Hexapoda</taxon>
        <taxon>Insecta</taxon>
        <taxon>Pterygota</taxon>
        <taxon>Neoptera</taxon>
        <taxon>Polyneoptera</taxon>
        <taxon>Phasmatodea</taxon>
        <taxon>Verophasmatodea</taxon>
        <taxon>Anareolatae</taxon>
        <taxon>Phasmatidae</taxon>
        <taxon>Eurycanthinae</taxon>
        <taxon>Dryococelus</taxon>
    </lineage>
</organism>
<dbReference type="EMBL" id="JARBHB010000010">
    <property type="protein sequence ID" value="KAJ8873937.1"/>
    <property type="molecule type" value="Genomic_DNA"/>
</dbReference>
<feature type="non-terminal residue" evidence="2">
    <location>
        <position position="547"/>
    </location>
</feature>
<proteinExistence type="predicted"/>
<feature type="transmembrane region" description="Helical" evidence="1">
    <location>
        <begin position="484"/>
        <end position="503"/>
    </location>
</feature>
<keyword evidence="3" id="KW-1185">Reference proteome</keyword>
<sequence length="547" mass="60343">MPRRCQWAPYQHVSEFERDRMIGLRETDLSHRDISARTGHAATTVMRWIEEGRTLRREGTGPLNMTTARDDRHVVRMAVTDRTASFTVLARHCSTATGVDLSASTNVIERAMWHRGINTLQSHSGGLAFLGCRSGVNFFSPSNCFKQRTAKEFWNAATSPKHHGCRHISLKNLDGSSFRQTCCILEQLEMILMLGEFSQSESCASKTVGRNFKSRGRQAKCHYSYHVGATVVRLLASHQGEPGSIPGGVAPGFSHVGIVPDDAAGRRVFSDISLQFPPPLHSDAAPYSPRFALIGSQDLDVKSHPNLFNPSLTLPCNERIDFKHQNRGNPLTRGIVRHDSRVAVACGGQLQGKQTLGVCLYPVALSVQNVARQLTPQDACKGSLAARFVRDGRAQHSPMRDERRTRKGARQKGAFSYIRRRGGLMTGLGGGKGDACSCVGAPLVALRCQLRLLLASLREETMARRLFRAGPAPEASFAASATTILYYINILYYIIAAMFDYIITAILDSVTILEYAIAAILFYVVAAILDYIILFYIISTILNYIPI</sequence>
<comment type="caution">
    <text evidence="2">The sequence shown here is derived from an EMBL/GenBank/DDBJ whole genome shotgun (WGS) entry which is preliminary data.</text>
</comment>